<evidence type="ECO:0000256" key="5">
    <source>
        <dbReference type="SAM" id="SignalP"/>
    </source>
</evidence>
<feature type="chain" id="PRO_5001836376" evidence="5">
    <location>
        <begin position="21"/>
        <end position="73"/>
    </location>
</feature>
<dbReference type="AlphaFoldDB" id="A0A088BPH0"/>
<reference evidence="6" key="1">
    <citation type="submission" date="2012-11" db="EMBL/GenBank/DDBJ databases">
        <authorList>
            <person name="Chen J."/>
            <person name="Li Q."/>
            <person name="He Y."/>
            <person name="Liang H."/>
        </authorList>
    </citation>
    <scope>NUCLEOTIDE SEQUENCE</scope>
</reference>
<keyword evidence="5" id="KW-0732">Signal</keyword>
<keyword evidence="3" id="KW-0800">Toxin</keyword>
<dbReference type="InterPro" id="IPR011696">
    <property type="entry name" value="Huwentoxin-1"/>
</dbReference>
<keyword evidence="4" id="KW-1015">Disulfide bond</keyword>
<keyword evidence="3" id="KW-0528">Neurotoxin</keyword>
<keyword evidence="2" id="KW-0964">Secreted</keyword>
<feature type="signal peptide" evidence="5">
    <location>
        <begin position="1"/>
        <end position="20"/>
    </location>
</feature>
<dbReference type="Pfam" id="PF07740">
    <property type="entry name" value="Toxin_12"/>
    <property type="match status" value="1"/>
</dbReference>
<evidence type="ECO:0000256" key="2">
    <source>
        <dbReference type="ARBA" id="ARBA00022525"/>
    </source>
</evidence>
<evidence type="ECO:0000256" key="4">
    <source>
        <dbReference type="ARBA" id="ARBA00023157"/>
    </source>
</evidence>
<dbReference type="EMBL" id="KC145598">
    <property type="protein sequence ID" value="AHF45749.1"/>
    <property type="molecule type" value="mRNA"/>
</dbReference>
<sequence>MKTTIIITLLIVAFSAVVLAEDSIEQAAMDPVTGRFGCGYSYNECKSDMDCCQNYECYKESFCVSSRKEGRKL</sequence>
<organism evidence="6">
    <name type="scientific">Heteropoda venatoria</name>
    <name type="common">Brown huntsman spider</name>
    <name type="synonym">Aranea venatoria</name>
    <dbReference type="NCBI Taxonomy" id="152925"/>
    <lineage>
        <taxon>Eukaryota</taxon>
        <taxon>Metazoa</taxon>
        <taxon>Ecdysozoa</taxon>
        <taxon>Arthropoda</taxon>
        <taxon>Chelicerata</taxon>
        <taxon>Arachnida</taxon>
        <taxon>Araneae</taxon>
        <taxon>Araneomorphae</taxon>
        <taxon>Entelegynae</taxon>
        <taxon>Dionycha</taxon>
        <taxon>Sparassidae</taxon>
        <taxon>Heteropoda</taxon>
    </lineage>
</organism>
<evidence type="ECO:0000313" key="6">
    <source>
        <dbReference type="EMBL" id="AHF45749.1"/>
    </source>
</evidence>
<evidence type="ECO:0000256" key="1">
    <source>
        <dbReference type="ARBA" id="ARBA00004613"/>
    </source>
</evidence>
<protein>
    <submittedName>
        <fullName evidence="6">Secretory peptide</fullName>
    </submittedName>
</protein>
<comment type="subcellular location">
    <subcellularLocation>
        <location evidence="1">Secreted</location>
    </subcellularLocation>
</comment>
<dbReference type="GO" id="GO:0005576">
    <property type="term" value="C:extracellular region"/>
    <property type="evidence" value="ECO:0007669"/>
    <property type="project" value="UniProtKB-SubCell"/>
</dbReference>
<name>A0A088BPH0_HETVE</name>
<proteinExistence type="evidence at transcript level"/>
<evidence type="ECO:0000256" key="3">
    <source>
        <dbReference type="ARBA" id="ARBA00022699"/>
    </source>
</evidence>
<dbReference type="GO" id="GO:0008200">
    <property type="term" value="F:ion channel inhibitor activity"/>
    <property type="evidence" value="ECO:0007669"/>
    <property type="project" value="InterPro"/>
</dbReference>
<accession>A0A088BPH0</accession>